<keyword evidence="5" id="KW-1185">Reference proteome</keyword>
<feature type="region of interest" description="Disordered" evidence="3">
    <location>
        <begin position="656"/>
        <end position="677"/>
    </location>
</feature>
<dbReference type="KEGG" id="tps:THAPSDRAFT_5295"/>
<protein>
    <submittedName>
        <fullName evidence="4">Uncharacterized protein</fullName>
    </submittedName>
</protein>
<feature type="repeat" description="RCC1" evidence="2">
    <location>
        <begin position="757"/>
        <end position="821"/>
    </location>
</feature>
<dbReference type="RefSeq" id="XP_002290203.1">
    <property type="nucleotide sequence ID" value="XM_002290167.1"/>
</dbReference>
<dbReference type="PANTHER" id="PTHR22870:SF408">
    <property type="entry name" value="OS09G0560450 PROTEIN"/>
    <property type="match status" value="1"/>
</dbReference>
<evidence type="ECO:0000313" key="4">
    <source>
        <dbReference type="EMBL" id="EED91955.1"/>
    </source>
</evidence>
<feature type="repeat" description="RCC1" evidence="2">
    <location>
        <begin position="389"/>
        <end position="454"/>
    </location>
</feature>
<dbReference type="SUPFAM" id="SSF50985">
    <property type="entry name" value="RCC1/BLIP-II"/>
    <property type="match status" value="1"/>
</dbReference>
<name>B8C2I5_THAPS</name>
<accession>B8C2I5</accession>
<gene>
    <name evidence="4" type="ORF">THAPSDRAFT_5295</name>
</gene>
<dbReference type="GeneID" id="7449597"/>
<dbReference type="InterPro" id="IPR000408">
    <property type="entry name" value="Reg_chr_condens"/>
</dbReference>
<dbReference type="EMBL" id="CM000642">
    <property type="protein sequence ID" value="EED91955.1"/>
    <property type="molecule type" value="Genomic_DNA"/>
</dbReference>
<evidence type="ECO:0000256" key="1">
    <source>
        <dbReference type="ARBA" id="ARBA00022737"/>
    </source>
</evidence>
<evidence type="ECO:0000256" key="2">
    <source>
        <dbReference type="PROSITE-ProRule" id="PRU00235"/>
    </source>
</evidence>
<dbReference type="InParanoid" id="B8C2I5"/>
<dbReference type="GO" id="GO:0005737">
    <property type="term" value="C:cytoplasm"/>
    <property type="evidence" value="ECO:0000318"/>
    <property type="project" value="GO_Central"/>
</dbReference>
<reference evidence="4 5" key="1">
    <citation type="journal article" date="2004" name="Science">
        <title>The genome of the diatom Thalassiosira pseudonana: ecology, evolution, and metabolism.</title>
        <authorList>
            <person name="Armbrust E.V."/>
            <person name="Berges J.A."/>
            <person name="Bowler C."/>
            <person name="Green B.R."/>
            <person name="Martinez D."/>
            <person name="Putnam N.H."/>
            <person name="Zhou S."/>
            <person name="Allen A.E."/>
            <person name="Apt K.E."/>
            <person name="Bechner M."/>
            <person name="Brzezinski M.A."/>
            <person name="Chaal B.K."/>
            <person name="Chiovitti A."/>
            <person name="Davis A.K."/>
            <person name="Demarest M.S."/>
            <person name="Detter J.C."/>
            <person name="Glavina T."/>
            <person name="Goodstein D."/>
            <person name="Hadi M.Z."/>
            <person name="Hellsten U."/>
            <person name="Hildebrand M."/>
            <person name="Jenkins B.D."/>
            <person name="Jurka J."/>
            <person name="Kapitonov V.V."/>
            <person name="Kroger N."/>
            <person name="Lau W.W."/>
            <person name="Lane T.W."/>
            <person name="Larimer F.W."/>
            <person name="Lippmeier J.C."/>
            <person name="Lucas S."/>
            <person name="Medina M."/>
            <person name="Montsant A."/>
            <person name="Obornik M."/>
            <person name="Parker M.S."/>
            <person name="Palenik B."/>
            <person name="Pazour G.J."/>
            <person name="Richardson P.M."/>
            <person name="Rynearson T.A."/>
            <person name="Saito M.A."/>
            <person name="Schwartz D.C."/>
            <person name="Thamatrakoln K."/>
            <person name="Valentin K."/>
            <person name="Vardi A."/>
            <person name="Wilkerson F.P."/>
            <person name="Rokhsar D.S."/>
        </authorList>
    </citation>
    <scope>NUCLEOTIDE SEQUENCE [LARGE SCALE GENOMIC DNA]</scope>
    <source>
        <strain evidence="4 5">CCMP1335</strain>
    </source>
</reference>
<feature type="compositionally biased region" description="Low complexity" evidence="3">
    <location>
        <begin position="524"/>
        <end position="547"/>
    </location>
</feature>
<dbReference type="Pfam" id="PF00415">
    <property type="entry name" value="RCC1"/>
    <property type="match status" value="1"/>
</dbReference>
<feature type="region of interest" description="Disordered" evidence="3">
    <location>
        <begin position="285"/>
        <end position="353"/>
    </location>
</feature>
<dbReference type="STRING" id="35128.B8C2I5"/>
<reference evidence="4 5" key="2">
    <citation type="journal article" date="2008" name="Nature">
        <title>The Phaeodactylum genome reveals the evolutionary history of diatom genomes.</title>
        <authorList>
            <person name="Bowler C."/>
            <person name="Allen A.E."/>
            <person name="Badger J.H."/>
            <person name="Grimwood J."/>
            <person name="Jabbari K."/>
            <person name="Kuo A."/>
            <person name="Maheswari U."/>
            <person name="Martens C."/>
            <person name="Maumus F."/>
            <person name="Otillar R.P."/>
            <person name="Rayko E."/>
            <person name="Salamov A."/>
            <person name="Vandepoele K."/>
            <person name="Beszteri B."/>
            <person name="Gruber A."/>
            <person name="Heijde M."/>
            <person name="Katinka M."/>
            <person name="Mock T."/>
            <person name="Valentin K."/>
            <person name="Verret F."/>
            <person name="Berges J.A."/>
            <person name="Brownlee C."/>
            <person name="Cadoret J.P."/>
            <person name="Chiovitti A."/>
            <person name="Choi C.J."/>
            <person name="Coesel S."/>
            <person name="De Martino A."/>
            <person name="Detter J.C."/>
            <person name="Durkin C."/>
            <person name="Falciatore A."/>
            <person name="Fournet J."/>
            <person name="Haruta M."/>
            <person name="Huysman M.J."/>
            <person name="Jenkins B.D."/>
            <person name="Jiroutova K."/>
            <person name="Jorgensen R.E."/>
            <person name="Joubert Y."/>
            <person name="Kaplan A."/>
            <person name="Kroger N."/>
            <person name="Kroth P.G."/>
            <person name="La Roche J."/>
            <person name="Lindquist E."/>
            <person name="Lommer M."/>
            <person name="Martin-Jezequel V."/>
            <person name="Lopez P.J."/>
            <person name="Lucas S."/>
            <person name="Mangogna M."/>
            <person name="McGinnis K."/>
            <person name="Medlin L.K."/>
            <person name="Montsant A."/>
            <person name="Oudot-Le Secq M.P."/>
            <person name="Napoli C."/>
            <person name="Obornik M."/>
            <person name="Parker M.S."/>
            <person name="Petit J.L."/>
            <person name="Porcel B.M."/>
            <person name="Poulsen N."/>
            <person name="Robison M."/>
            <person name="Rychlewski L."/>
            <person name="Rynearson T.A."/>
            <person name="Schmutz J."/>
            <person name="Shapiro H."/>
            <person name="Siaut M."/>
            <person name="Stanley M."/>
            <person name="Sussman M.R."/>
            <person name="Taylor A.R."/>
            <person name="Vardi A."/>
            <person name="von Dassow P."/>
            <person name="Vyverman W."/>
            <person name="Willis A."/>
            <person name="Wyrwicz L.S."/>
            <person name="Rokhsar D.S."/>
            <person name="Weissenbach J."/>
            <person name="Armbrust E.V."/>
            <person name="Green B.R."/>
            <person name="Van de Peer Y."/>
            <person name="Grigoriev I.V."/>
        </authorList>
    </citation>
    <scope>NUCLEOTIDE SEQUENCE [LARGE SCALE GENOMIC DNA]</scope>
    <source>
        <strain evidence="4 5">CCMP1335</strain>
    </source>
</reference>
<dbReference type="Gene3D" id="2.130.10.30">
    <property type="entry name" value="Regulator of chromosome condensation 1/beta-lactamase-inhibitor protein II"/>
    <property type="match status" value="2"/>
</dbReference>
<dbReference type="Proteomes" id="UP000001449">
    <property type="component" value="Chromosome 5"/>
</dbReference>
<feature type="compositionally biased region" description="Low complexity" evidence="3">
    <location>
        <begin position="332"/>
        <end position="345"/>
    </location>
</feature>
<dbReference type="PROSITE" id="PS50012">
    <property type="entry name" value="RCC1_3"/>
    <property type="match status" value="2"/>
</dbReference>
<dbReference type="PANTHER" id="PTHR22870">
    <property type="entry name" value="REGULATOR OF CHROMOSOME CONDENSATION"/>
    <property type="match status" value="1"/>
</dbReference>
<dbReference type="AlphaFoldDB" id="B8C2I5"/>
<sequence>MDANSSIVATSSDETIFLTSKGEVIVCRSGHEIEEDGVSYQERQYGNNSPPEVDGSYQYSWGSSSHTKRVNELQNQFSEVALNGDSNEWTSHGKIPSVEGSVSATISQWRGGECCETGPPHCYCSKGLCGGTGGNDSPNNGQVRQSLSATIQSNLDEESGDWSTVDRKGKTLSKRRGVDTRVHAIDDIRINNNSDRKGNGERISNNTTAEEIGRGVLHIDTSKSNEEEEYDMVDMNGVSLGNHEHFLGVRSNSPTPVMSFDYSCYEPPTPESTKSYDDGEFVIPNSNSSAGMMNGVHMPDLKGKSSKRMNFASQATTKTKELQPHQIRPRAQTTGSQQRSRSTRSPQYGDPSFTLPGVPTFLNHLAQISITRVSAHPLGHHVLLISMEGLLFSYGSNNHGQLGLGKHSSKRSSSRKSNSFEVTVPSIVTPLLENGGKTVNCAAGIDYSLVVVRTEGERIAHRRRQHHQKKQLYNQKISIDGIHHQMYGFGNNEHLKLGLLDPDGTRQKANSNITPRRRMHGSVREMSPSSESPEVASPSFFLPSPSSVADDSTDGGSEMASANDVFLPRRVALHSRVRPIDSTGDSLLPGIFCVAASIDHSAALVRRPNGAVELFTWGRGEDGALGLALPAAVMENQTSLLSRHWDALCCTTDNFDDEETTTDHTDNTTNRSSVPRHIVPTPTLVSTLSSLSMSDKLDNKPGAPSRSPRKYHYFHRSGNNNNIDILAYEKSSCLLPSEYLVKVELGSSCTHVVTSTGRWLAFGSSKEGLLGLGSDISCSYVPIEVMIPMVTKDQEEKSVGVNENIASLSLGDRHGVAVTERGDAFVFGSSNHGALALGSDTHNDISILTSPRRVMLTNDSSNINIDRGLDAKLMQHIQGINPTDSTVESPSESEPVASAHAGLDLSVFITRSGSVFTCGRRSGRLGQGDVSMDVLSPNHAFGGLNLWHRTTPS</sequence>
<dbReference type="InterPro" id="IPR051210">
    <property type="entry name" value="Ub_ligase/GEF_domain"/>
</dbReference>
<evidence type="ECO:0000256" key="3">
    <source>
        <dbReference type="SAM" id="MobiDB-lite"/>
    </source>
</evidence>
<organism evidence="4 5">
    <name type="scientific">Thalassiosira pseudonana</name>
    <name type="common">Marine diatom</name>
    <name type="synonym">Cyclotella nana</name>
    <dbReference type="NCBI Taxonomy" id="35128"/>
    <lineage>
        <taxon>Eukaryota</taxon>
        <taxon>Sar</taxon>
        <taxon>Stramenopiles</taxon>
        <taxon>Ochrophyta</taxon>
        <taxon>Bacillariophyta</taxon>
        <taxon>Coscinodiscophyceae</taxon>
        <taxon>Thalassiosirophycidae</taxon>
        <taxon>Thalassiosirales</taxon>
        <taxon>Thalassiosiraceae</taxon>
        <taxon>Thalassiosira</taxon>
    </lineage>
</organism>
<dbReference type="PaxDb" id="35128-Thaps5295"/>
<dbReference type="InterPro" id="IPR009091">
    <property type="entry name" value="RCC1/BLIP-II"/>
</dbReference>
<proteinExistence type="predicted"/>
<dbReference type="eggNOG" id="ENOG502SPHH">
    <property type="taxonomic scope" value="Eukaryota"/>
</dbReference>
<evidence type="ECO:0000313" key="5">
    <source>
        <dbReference type="Proteomes" id="UP000001449"/>
    </source>
</evidence>
<feature type="region of interest" description="Disordered" evidence="3">
    <location>
        <begin position="506"/>
        <end position="559"/>
    </location>
</feature>
<keyword evidence="1" id="KW-0677">Repeat</keyword>
<dbReference type="HOGENOM" id="CLU_309414_0_0_1"/>